<sequence>MGPVRQQAVLAALVLRSDVTVSQEQLLDRVWGQDPPSTGVRNMPGYVFRLRRCLQANGVDAKSVIVSDRSGYRFVGSGALLDTVRLNELAAEAGGARQSGDLAAAVGAYTRALALFDGEPLAGLPGPFAEGERRRLAERRVALLQDKLDAQVRLGRYDEVVDELPEWIEAYPHAEGLAALLVRARYGGGQQADALRVFPRLRDRLVEDLGVEPGAEMQSVHQAVLRGDDASLGLADRSQAAGAPPAPVPADRPRDELPVGIGELIGRERELALLAAPIAADAVTTAAVDGVAGAGKTALAVNAARTLRADCPDGCLFVDLHGHSGRRAPAVERVLRRLLRAVGVDDSGTPDDLDELAASWRAATASLRLVLVLDDAWSAEQVRPLLPAGAGSSVLVTSRRRLAGLDAERRVSLEPLHIEAAAALLNRIAGASRAGGEPGAVRALARLCGRLPLALCIAGARLQTRPAWTFEDLVARLADDEGRLGGLTAGDRSVEAAFRASYDQLPDADQRAFRVLGLSPTPELDRLTMAAMLDCPPRDADRSLERLVDASLVQQPAADRYRLHDLVAVFARRLAAEEPAEAGAMVTARVFRLYIAAGRIASEWGAASFPTGPEPGDAPFRGWEDASAWLDKAGDFADVVGHAAAIGQVGHACWIAEAVVDFLVRRGRIHESRAAVEIALSRVGDAADPRMAPSLYFCLGFAYGMQGRYDQARTWFSAALEGGRSAGDRRVEARARGGLVISGAASGRHGGVLDDLAAVIELAEELGDDWLVERATSGRGYILLLQGRPEEALDCFTRSRALGEAIGSPSMVGRALCSVGSILLQLGRPAEAAPALRQAVDLADQVADVTLRVGSLTRLAAAMQELGEPHTAIALFHQALAVISDQTAVRLELELRDRLGTCYLAMGRRADAQEQFEALRSLGAMTAADDDRIQRIPLTGKCVAAE</sequence>
<keyword evidence="4" id="KW-0804">Transcription</keyword>
<proteinExistence type="inferred from homology"/>
<accession>A0A2P8CZ57</accession>
<dbReference type="SUPFAM" id="SSF48452">
    <property type="entry name" value="TPR-like"/>
    <property type="match status" value="3"/>
</dbReference>
<feature type="DNA-binding region" description="OmpR/PhoB-type" evidence="5">
    <location>
        <begin position="1"/>
        <end position="76"/>
    </location>
</feature>
<dbReference type="Gene3D" id="3.40.50.300">
    <property type="entry name" value="P-loop containing nucleotide triphosphate hydrolases"/>
    <property type="match status" value="1"/>
</dbReference>
<evidence type="ECO:0000256" key="3">
    <source>
        <dbReference type="ARBA" id="ARBA00023125"/>
    </source>
</evidence>
<dbReference type="Gene3D" id="1.10.10.10">
    <property type="entry name" value="Winged helix-like DNA-binding domain superfamily/Winged helix DNA-binding domain"/>
    <property type="match status" value="2"/>
</dbReference>
<keyword evidence="2" id="KW-0805">Transcription regulation</keyword>
<dbReference type="PRINTS" id="PR00364">
    <property type="entry name" value="DISEASERSIST"/>
</dbReference>
<dbReference type="GO" id="GO:0006355">
    <property type="term" value="P:regulation of DNA-templated transcription"/>
    <property type="evidence" value="ECO:0007669"/>
    <property type="project" value="InterPro"/>
</dbReference>
<evidence type="ECO:0000313" key="8">
    <source>
        <dbReference type="Proteomes" id="UP000240542"/>
    </source>
</evidence>
<dbReference type="SMART" id="SM00028">
    <property type="entry name" value="TPR"/>
    <property type="match status" value="5"/>
</dbReference>
<dbReference type="InterPro" id="IPR016032">
    <property type="entry name" value="Sig_transdc_resp-reg_C-effctor"/>
</dbReference>
<dbReference type="InterPro" id="IPR036388">
    <property type="entry name" value="WH-like_DNA-bd_sf"/>
</dbReference>
<dbReference type="SUPFAM" id="SSF52540">
    <property type="entry name" value="P-loop containing nucleoside triphosphate hydrolases"/>
    <property type="match status" value="1"/>
</dbReference>
<dbReference type="Proteomes" id="UP000240542">
    <property type="component" value="Unassembled WGS sequence"/>
</dbReference>
<keyword evidence="8" id="KW-1185">Reference proteome</keyword>
<dbReference type="GO" id="GO:0003677">
    <property type="term" value="F:DNA binding"/>
    <property type="evidence" value="ECO:0007669"/>
    <property type="project" value="UniProtKB-UniRule"/>
</dbReference>
<name>A0A2P8CZ57_9ACTN</name>
<keyword evidence="3 5" id="KW-0238">DNA-binding</keyword>
<dbReference type="SUPFAM" id="SSF46894">
    <property type="entry name" value="C-terminal effector domain of the bipartite response regulators"/>
    <property type="match status" value="1"/>
</dbReference>
<evidence type="ECO:0000256" key="1">
    <source>
        <dbReference type="ARBA" id="ARBA00005820"/>
    </source>
</evidence>
<dbReference type="AlphaFoldDB" id="A0A2P8CZ57"/>
<organism evidence="7 8">
    <name type="scientific">Murinocardiopsis flavida</name>
    <dbReference type="NCBI Taxonomy" id="645275"/>
    <lineage>
        <taxon>Bacteria</taxon>
        <taxon>Bacillati</taxon>
        <taxon>Actinomycetota</taxon>
        <taxon>Actinomycetes</taxon>
        <taxon>Streptosporangiales</taxon>
        <taxon>Nocardiopsidaceae</taxon>
        <taxon>Murinocardiopsis</taxon>
    </lineage>
</organism>
<dbReference type="Gene3D" id="1.25.40.10">
    <property type="entry name" value="Tetratricopeptide repeat domain"/>
    <property type="match status" value="2"/>
</dbReference>
<dbReference type="SMART" id="SM00862">
    <property type="entry name" value="Trans_reg_C"/>
    <property type="match status" value="1"/>
</dbReference>
<dbReference type="Pfam" id="PF03704">
    <property type="entry name" value="BTAD"/>
    <property type="match status" value="1"/>
</dbReference>
<dbReference type="EMBL" id="PYGA01000023">
    <property type="protein sequence ID" value="PSK90240.1"/>
    <property type="molecule type" value="Genomic_DNA"/>
</dbReference>
<dbReference type="InterPro" id="IPR002182">
    <property type="entry name" value="NB-ARC"/>
</dbReference>
<comment type="caution">
    <text evidence="7">The sequence shown here is derived from an EMBL/GenBank/DDBJ whole genome shotgun (WGS) entry which is preliminary data.</text>
</comment>
<evidence type="ECO:0000256" key="2">
    <source>
        <dbReference type="ARBA" id="ARBA00023015"/>
    </source>
</evidence>
<dbReference type="InterPro" id="IPR051677">
    <property type="entry name" value="AfsR-DnrI-RedD_regulator"/>
</dbReference>
<evidence type="ECO:0000313" key="7">
    <source>
        <dbReference type="EMBL" id="PSK90240.1"/>
    </source>
</evidence>
<dbReference type="InterPro" id="IPR019734">
    <property type="entry name" value="TPR_rpt"/>
</dbReference>
<dbReference type="InterPro" id="IPR005158">
    <property type="entry name" value="BTAD"/>
</dbReference>
<dbReference type="GO" id="GO:0043531">
    <property type="term" value="F:ADP binding"/>
    <property type="evidence" value="ECO:0007669"/>
    <property type="project" value="InterPro"/>
</dbReference>
<dbReference type="CDD" id="cd15831">
    <property type="entry name" value="BTAD"/>
    <property type="match status" value="1"/>
</dbReference>
<dbReference type="InterPro" id="IPR011990">
    <property type="entry name" value="TPR-like_helical_dom_sf"/>
</dbReference>
<feature type="domain" description="OmpR/PhoB-type" evidence="6">
    <location>
        <begin position="1"/>
        <end position="76"/>
    </location>
</feature>
<dbReference type="Pfam" id="PF00931">
    <property type="entry name" value="NB-ARC"/>
    <property type="match status" value="1"/>
</dbReference>
<dbReference type="GO" id="GO:0000160">
    <property type="term" value="P:phosphorelay signal transduction system"/>
    <property type="evidence" value="ECO:0007669"/>
    <property type="project" value="InterPro"/>
</dbReference>
<dbReference type="InterPro" id="IPR001867">
    <property type="entry name" value="OmpR/PhoB-type_DNA-bd"/>
</dbReference>
<dbReference type="PROSITE" id="PS51755">
    <property type="entry name" value="OMPR_PHOB"/>
    <property type="match status" value="1"/>
</dbReference>
<reference evidence="7 8" key="1">
    <citation type="submission" date="2018-03" db="EMBL/GenBank/DDBJ databases">
        <title>Genomic Encyclopedia of Archaeal and Bacterial Type Strains, Phase II (KMG-II): from individual species to whole genera.</title>
        <authorList>
            <person name="Goeker M."/>
        </authorList>
    </citation>
    <scope>NUCLEOTIDE SEQUENCE [LARGE SCALE GENOMIC DNA]</scope>
    <source>
        <strain evidence="7 8">DSM 45312</strain>
    </source>
</reference>
<dbReference type="RefSeq" id="WP_170134324.1">
    <property type="nucleotide sequence ID" value="NZ_PYGA01000023.1"/>
</dbReference>
<dbReference type="SMART" id="SM01043">
    <property type="entry name" value="BTAD"/>
    <property type="match status" value="1"/>
</dbReference>
<comment type="similarity">
    <text evidence="1">Belongs to the AfsR/DnrI/RedD regulatory family.</text>
</comment>
<dbReference type="InterPro" id="IPR027417">
    <property type="entry name" value="P-loop_NTPase"/>
</dbReference>
<evidence type="ECO:0000259" key="6">
    <source>
        <dbReference type="PROSITE" id="PS51755"/>
    </source>
</evidence>
<dbReference type="Pfam" id="PF13424">
    <property type="entry name" value="TPR_12"/>
    <property type="match status" value="1"/>
</dbReference>
<gene>
    <name evidence="7" type="ORF">CLV63_12369</name>
</gene>
<dbReference type="PANTHER" id="PTHR35807">
    <property type="entry name" value="TRANSCRIPTIONAL REGULATOR REDD-RELATED"/>
    <property type="match status" value="1"/>
</dbReference>
<dbReference type="PANTHER" id="PTHR35807:SF1">
    <property type="entry name" value="TRANSCRIPTIONAL REGULATOR REDD"/>
    <property type="match status" value="1"/>
</dbReference>
<evidence type="ECO:0000256" key="4">
    <source>
        <dbReference type="ARBA" id="ARBA00023163"/>
    </source>
</evidence>
<evidence type="ECO:0000256" key="5">
    <source>
        <dbReference type="PROSITE-ProRule" id="PRU01091"/>
    </source>
</evidence>
<protein>
    <submittedName>
        <fullName evidence="7">DNA-binding SARP family transcriptional activator</fullName>
    </submittedName>
</protein>
<dbReference type="Pfam" id="PF00486">
    <property type="entry name" value="Trans_reg_C"/>
    <property type="match status" value="1"/>
</dbReference>